<dbReference type="Proteomes" id="UP000474640">
    <property type="component" value="Unassembled WGS sequence"/>
</dbReference>
<evidence type="ECO:0000313" key="1">
    <source>
        <dbReference type="EMBL" id="KAF3286156.1"/>
    </source>
</evidence>
<protein>
    <submittedName>
        <fullName evidence="1">Uncharacterized protein</fullName>
    </submittedName>
</protein>
<name>A0A7C8RE15_ORBOL</name>
<proteinExistence type="predicted"/>
<comment type="caution">
    <text evidence="1">The sequence shown here is derived from an EMBL/GenBank/DDBJ whole genome shotgun (WGS) entry which is preliminary data.</text>
</comment>
<gene>
    <name evidence="1" type="ORF">TWF970_009705</name>
</gene>
<dbReference type="OrthoDB" id="5318161at2759"/>
<accession>A0A7C8RE15</accession>
<organism evidence="1 2">
    <name type="scientific">Orbilia oligospora</name>
    <name type="common">Nematode-trapping fungus</name>
    <name type="synonym">Arthrobotrys oligospora</name>
    <dbReference type="NCBI Taxonomy" id="2813651"/>
    <lineage>
        <taxon>Eukaryota</taxon>
        <taxon>Fungi</taxon>
        <taxon>Dikarya</taxon>
        <taxon>Ascomycota</taxon>
        <taxon>Pezizomycotina</taxon>
        <taxon>Orbiliomycetes</taxon>
        <taxon>Orbiliales</taxon>
        <taxon>Orbiliaceae</taxon>
        <taxon>Orbilia</taxon>
    </lineage>
</organism>
<dbReference type="AlphaFoldDB" id="A0A7C8RE15"/>
<sequence>MMERCPGSDHLCDVTSSTLYVSNSQLRDGKVEYFSQLVELLSLYTRSLHMFTSVENITTMFDFGVPESIQNGLYIAIWRAISSFPNFKNIKIIRFSSTRLQGLRDPLGDDPHRTFSLKLSPEAKEFLGPVTISDEELENEISISKQHFETVKIEAYGFKLQRQPGFSSRPFFFGNSTETLKSINLCVSGVLSIVGPDHSPITIRFPNVTKIKLHGKFNYYRGDYTSRMAANWFAQACPNVESCKFWILSAYSRGLLTREYEEFTPMHKLKVLEIPWPRHPIEEMASTIKRFNQKELNKFIRDLMNAGLESLENITFIRMPIWAALWDELIFRECRIDRSDKEREPRIWWKSSYRYHDINIRNLTPDQTEFDEEDANDSGDDLDDFPPENAELSRFWVHQTGHHRALLHR</sequence>
<reference evidence="1 2" key="1">
    <citation type="submission" date="2020-01" db="EMBL/GenBank/DDBJ databases">
        <authorList>
            <person name="Palmer J.M."/>
        </authorList>
    </citation>
    <scope>NUCLEOTIDE SEQUENCE [LARGE SCALE GENOMIC DNA]</scope>
    <source>
        <strain evidence="1 2">TWF970</strain>
    </source>
</reference>
<dbReference type="EMBL" id="JAABOJ010000006">
    <property type="protein sequence ID" value="KAF3286156.1"/>
    <property type="molecule type" value="Genomic_DNA"/>
</dbReference>
<evidence type="ECO:0000313" key="2">
    <source>
        <dbReference type="Proteomes" id="UP000474640"/>
    </source>
</evidence>